<feature type="region of interest" description="Disordered" evidence="3">
    <location>
        <begin position="534"/>
        <end position="568"/>
    </location>
</feature>
<dbReference type="PROSITE" id="PS51375">
    <property type="entry name" value="PPR"/>
    <property type="match status" value="1"/>
</dbReference>
<evidence type="ECO:0000313" key="4">
    <source>
        <dbReference type="EMBL" id="CAK0844443.1"/>
    </source>
</evidence>
<dbReference type="PANTHER" id="PTHR47936">
    <property type="entry name" value="PPR_LONG DOMAIN-CONTAINING PROTEIN"/>
    <property type="match status" value="1"/>
</dbReference>
<feature type="region of interest" description="Disordered" evidence="3">
    <location>
        <begin position="1"/>
        <end position="28"/>
    </location>
</feature>
<proteinExistence type="predicted"/>
<evidence type="ECO:0000256" key="1">
    <source>
        <dbReference type="ARBA" id="ARBA00022737"/>
    </source>
</evidence>
<keyword evidence="1" id="KW-0677">Repeat</keyword>
<evidence type="ECO:0000313" key="5">
    <source>
        <dbReference type="Proteomes" id="UP001189429"/>
    </source>
</evidence>
<comment type="caution">
    <text evidence="4">The sequence shown here is derived from an EMBL/GenBank/DDBJ whole genome shotgun (WGS) entry which is preliminary data.</text>
</comment>
<evidence type="ECO:0000256" key="2">
    <source>
        <dbReference type="PROSITE-ProRule" id="PRU00708"/>
    </source>
</evidence>
<feature type="repeat" description="PPR" evidence="2">
    <location>
        <begin position="218"/>
        <end position="252"/>
    </location>
</feature>
<dbReference type="EMBL" id="CAUYUJ010014664">
    <property type="protein sequence ID" value="CAK0844443.1"/>
    <property type="molecule type" value="Genomic_DNA"/>
</dbReference>
<feature type="non-terminal residue" evidence="4">
    <location>
        <position position="1"/>
    </location>
</feature>
<keyword evidence="5" id="KW-1185">Reference proteome</keyword>
<evidence type="ECO:0000256" key="3">
    <source>
        <dbReference type="SAM" id="MobiDB-lite"/>
    </source>
</evidence>
<reference evidence="4" key="1">
    <citation type="submission" date="2023-10" db="EMBL/GenBank/DDBJ databases">
        <authorList>
            <person name="Chen Y."/>
            <person name="Shah S."/>
            <person name="Dougan E. K."/>
            <person name="Thang M."/>
            <person name="Chan C."/>
        </authorList>
    </citation>
    <scope>NUCLEOTIDE SEQUENCE [LARGE SCALE GENOMIC DNA]</scope>
</reference>
<dbReference type="PANTHER" id="PTHR47936:SF1">
    <property type="entry name" value="PENTATRICOPEPTIDE REPEAT-CONTAINING PROTEIN GUN1, CHLOROPLASTIC"/>
    <property type="match status" value="1"/>
</dbReference>
<dbReference type="InterPro" id="IPR011990">
    <property type="entry name" value="TPR-like_helical_dom_sf"/>
</dbReference>
<protein>
    <submittedName>
        <fullName evidence="4">Uncharacterized protein</fullName>
    </submittedName>
</protein>
<dbReference type="InterPro" id="IPR002885">
    <property type="entry name" value="PPR_rpt"/>
</dbReference>
<sequence>VARGRPRPGGVARGRPRPGGVASRCPWQSPVASHPVDVQSVRDAVGGKWREALGLLFQVGDNSVEKDSGDLLRACAQAWQWRLAMQLLREDPAPSTEWFEHAIQARVGSNRRHAFYSGPRLDEVEWRKQRVALVGVSNRPAIPLQWPPASAEEEQDLVAVELAREALALLGLGGEGAPGSPADLLAHAAAMRLCSAAGVARWALEVFERMQGTHVQPDAACYSAAIQACRESGDWARAVRFLGEMRASAMSPSAAAFRDAARACDAARVPEMTLRVFVDSRTVGLDADTCDAAISACEQIAAYQGWIPQLFNESIQFVRAHDWHAEDAPKAHSDAFSAAITSCTRCGEWELALRLLEESKGDDGVSAAAIFNAAVRALTLGGWGELSLPLLREMDRLTLSPDSFTLHSAMLESVRTARVRDARLLYARVRRLQIAPPWIRSSTCIDVAGLEVEVAKLATQTFIEEMCRSKLRREIAIITSGELTEAPDPDGFDSEMKKELYAFLSQMYGLRASPFNPGKIVVTKMEMSRLKLRRNPGAGDERKSLRRHTQERMAQQFAWTCDEDNEDD</sequence>
<name>A0ABN9TH25_9DINO</name>
<dbReference type="Gene3D" id="1.25.40.10">
    <property type="entry name" value="Tetratricopeptide repeat domain"/>
    <property type="match status" value="2"/>
</dbReference>
<dbReference type="Pfam" id="PF01535">
    <property type="entry name" value="PPR"/>
    <property type="match status" value="2"/>
</dbReference>
<feature type="compositionally biased region" description="Basic and acidic residues" evidence="3">
    <location>
        <begin position="539"/>
        <end position="551"/>
    </location>
</feature>
<organism evidence="4 5">
    <name type="scientific">Prorocentrum cordatum</name>
    <dbReference type="NCBI Taxonomy" id="2364126"/>
    <lineage>
        <taxon>Eukaryota</taxon>
        <taxon>Sar</taxon>
        <taxon>Alveolata</taxon>
        <taxon>Dinophyceae</taxon>
        <taxon>Prorocentrales</taxon>
        <taxon>Prorocentraceae</taxon>
        <taxon>Prorocentrum</taxon>
    </lineage>
</organism>
<dbReference type="Proteomes" id="UP001189429">
    <property type="component" value="Unassembled WGS sequence"/>
</dbReference>
<accession>A0ABN9TH25</accession>
<gene>
    <name evidence="4" type="ORF">PCOR1329_LOCUS38528</name>
</gene>